<dbReference type="InterPro" id="IPR015797">
    <property type="entry name" value="NUDIX_hydrolase-like_dom_sf"/>
</dbReference>
<comment type="cofactor">
    <cofactor evidence="1">
        <name>Mg(2+)</name>
        <dbReference type="ChEBI" id="CHEBI:18420"/>
    </cofactor>
</comment>
<protein>
    <submittedName>
        <fullName evidence="5">NUDIX domain-containing protein</fullName>
    </submittedName>
</protein>
<dbReference type="PANTHER" id="PTHR21340:SF7">
    <property type="entry name" value="NUDIX HYDROLASE DOMAIN-CONTAINING PROTEIN"/>
    <property type="match status" value="1"/>
</dbReference>
<dbReference type="OrthoDB" id="954553at2"/>
<dbReference type="PRINTS" id="PR00502">
    <property type="entry name" value="NUDIXFAMILY"/>
</dbReference>
<dbReference type="GO" id="GO:0006754">
    <property type="term" value="P:ATP biosynthetic process"/>
    <property type="evidence" value="ECO:0007669"/>
    <property type="project" value="TreeGrafter"/>
</dbReference>
<dbReference type="RefSeq" id="WP_128445827.1">
    <property type="nucleotide sequence ID" value="NZ_SBIP01000008.1"/>
</dbReference>
<evidence type="ECO:0000256" key="1">
    <source>
        <dbReference type="ARBA" id="ARBA00001946"/>
    </source>
</evidence>
<dbReference type="Proteomes" id="UP000287687">
    <property type="component" value="Unassembled WGS sequence"/>
</dbReference>
<dbReference type="CDD" id="cd04662">
    <property type="entry name" value="NUDIX_Hydrolase"/>
    <property type="match status" value="1"/>
</dbReference>
<dbReference type="GO" id="GO:0006167">
    <property type="term" value="P:AMP biosynthetic process"/>
    <property type="evidence" value="ECO:0007669"/>
    <property type="project" value="TreeGrafter"/>
</dbReference>
<keyword evidence="6" id="KW-1185">Reference proteome</keyword>
<dbReference type="GO" id="GO:0004081">
    <property type="term" value="F:bis(5'-nucleosyl)-tetraphosphatase (asymmetrical) activity"/>
    <property type="evidence" value="ECO:0007669"/>
    <property type="project" value="TreeGrafter"/>
</dbReference>
<keyword evidence="2 3" id="KW-0378">Hydrolase</keyword>
<dbReference type="Gene3D" id="3.90.79.10">
    <property type="entry name" value="Nucleoside Triphosphate Pyrophosphohydrolase"/>
    <property type="match status" value="1"/>
</dbReference>
<evidence type="ECO:0000256" key="2">
    <source>
        <dbReference type="ARBA" id="ARBA00022801"/>
    </source>
</evidence>
<gene>
    <name evidence="5" type="ORF">EPK99_25070</name>
</gene>
<evidence type="ECO:0000313" key="5">
    <source>
        <dbReference type="EMBL" id="RWX74458.1"/>
    </source>
</evidence>
<sequence length="155" mass="17323">MAAKRSAGLLIFRRVEQDLQVLLVHPGGPFWARRDEAAWSIPKGLVEEGEDELEAARREVQEETGILIDGECQWLGEYRQPGGKRVLAWCVEDGADIDATRIVSNSFTMEYPPKSGRMQEFPEVDKAGWFNLGPAAVKILKGQKPMLDDLQDLLG</sequence>
<dbReference type="InterPro" id="IPR000086">
    <property type="entry name" value="NUDIX_hydrolase_dom"/>
</dbReference>
<reference evidence="5 6" key="1">
    <citation type="submission" date="2019-01" db="EMBL/GenBank/DDBJ databases">
        <title>The draft genome of Rhizobium sp. 24NR.</title>
        <authorList>
            <person name="Liu L."/>
            <person name="Liang L."/>
            <person name="Shi S."/>
            <person name="Xu L."/>
            <person name="Wang X."/>
            <person name="Li L."/>
            <person name="Zhang X."/>
        </authorList>
    </citation>
    <scope>NUCLEOTIDE SEQUENCE [LARGE SCALE GENOMIC DNA]</scope>
    <source>
        <strain evidence="5 6">24NR</strain>
    </source>
</reference>
<dbReference type="EMBL" id="SBIP01000008">
    <property type="protein sequence ID" value="RWX74458.1"/>
    <property type="molecule type" value="Genomic_DNA"/>
</dbReference>
<dbReference type="AlphaFoldDB" id="A0A3S3TTN7"/>
<dbReference type="Pfam" id="PF00293">
    <property type="entry name" value="NUDIX"/>
    <property type="match status" value="1"/>
</dbReference>
<proteinExistence type="inferred from homology"/>
<dbReference type="SUPFAM" id="SSF55811">
    <property type="entry name" value="Nudix"/>
    <property type="match status" value="1"/>
</dbReference>
<evidence type="ECO:0000313" key="6">
    <source>
        <dbReference type="Proteomes" id="UP000287687"/>
    </source>
</evidence>
<dbReference type="PROSITE" id="PS51462">
    <property type="entry name" value="NUDIX"/>
    <property type="match status" value="1"/>
</dbReference>
<dbReference type="PANTHER" id="PTHR21340">
    <property type="entry name" value="DIADENOSINE 5,5-P1,P4-TETRAPHOSPHATE PYROPHOSPHOHYDROLASE MUTT"/>
    <property type="match status" value="1"/>
</dbReference>
<comment type="caution">
    <text evidence="5">The sequence shown here is derived from an EMBL/GenBank/DDBJ whole genome shotgun (WGS) entry which is preliminary data.</text>
</comment>
<comment type="similarity">
    <text evidence="3">Belongs to the Nudix hydrolase family.</text>
</comment>
<dbReference type="InterPro" id="IPR020476">
    <property type="entry name" value="Nudix_hydrolase"/>
</dbReference>
<evidence type="ECO:0000256" key="3">
    <source>
        <dbReference type="RuleBase" id="RU003476"/>
    </source>
</evidence>
<accession>A0A3S3TTN7</accession>
<dbReference type="InterPro" id="IPR051325">
    <property type="entry name" value="Nudix_hydrolase_domain"/>
</dbReference>
<name>A0A3S3TTN7_9HYPH</name>
<organism evidence="5 6">
    <name type="scientific">Neorhizobium lilium</name>
    <dbReference type="NCBI Taxonomy" id="2503024"/>
    <lineage>
        <taxon>Bacteria</taxon>
        <taxon>Pseudomonadati</taxon>
        <taxon>Pseudomonadota</taxon>
        <taxon>Alphaproteobacteria</taxon>
        <taxon>Hyphomicrobiales</taxon>
        <taxon>Rhizobiaceae</taxon>
        <taxon>Rhizobium/Agrobacterium group</taxon>
        <taxon>Neorhizobium</taxon>
    </lineage>
</organism>
<dbReference type="PROSITE" id="PS00893">
    <property type="entry name" value="NUDIX_BOX"/>
    <property type="match status" value="1"/>
</dbReference>
<dbReference type="InterPro" id="IPR020084">
    <property type="entry name" value="NUDIX_hydrolase_CS"/>
</dbReference>
<feature type="domain" description="Nudix hydrolase" evidence="4">
    <location>
        <begin position="2"/>
        <end position="152"/>
    </location>
</feature>
<evidence type="ECO:0000259" key="4">
    <source>
        <dbReference type="PROSITE" id="PS51462"/>
    </source>
</evidence>